<gene>
    <name evidence="1" type="ORF">F383_11228</name>
</gene>
<sequence length="30" mass="3397">MKFGPRSGEDQASRLIQSSRPLFVYRVSPS</sequence>
<organism evidence="1 2">
    <name type="scientific">Gossypium arboreum</name>
    <name type="common">Tree cotton</name>
    <name type="synonym">Gossypium nanking</name>
    <dbReference type="NCBI Taxonomy" id="29729"/>
    <lineage>
        <taxon>Eukaryota</taxon>
        <taxon>Viridiplantae</taxon>
        <taxon>Streptophyta</taxon>
        <taxon>Embryophyta</taxon>
        <taxon>Tracheophyta</taxon>
        <taxon>Spermatophyta</taxon>
        <taxon>Magnoliopsida</taxon>
        <taxon>eudicotyledons</taxon>
        <taxon>Gunneridae</taxon>
        <taxon>Pentapetalae</taxon>
        <taxon>rosids</taxon>
        <taxon>malvids</taxon>
        <taxon>Malvales</taxon>
        <taxon>Malvaceae</taxon>
        <taxon>Malvoideae</taxon>
        <taxon>Gossypium</taxon>
    </lineage>
</organism>
<name>A0A0B0PVS6_GOSAR</name>
<reference evidence="2" key="1">
    <citation type="submission" date="2014-09" db="EMBL/GenBank/DDBJ databases">
        <authorList>
            <person name="Mudge J."/>
            <person name="Ramaraj T."/>
            <person name="Lindquist I.E."/>
            <person name="Bharti A.K."/>
            <person name="Sundararajan A."/>
            <person name="Cameron C.T."/>
            <person name="Woodward J.E."/>
            <person name="May G.D."/>
            <person name="Brubaker C."/>
            <person name="Broadhvest J."/>
            <person name="Wilkins T.A."/>
        </authorList>
    </citation>
    <scope>NUCLEOTIDE SEQUENCE</scope>
    <source>
        <strain evidence="2">cv. AKA8401</strain>
    </source>
</reference>
<evidence type="ECO:0000313" key="1">
    <source>
        <dbReference type="EMBL" id="KHG28544.1"/>
    </source>
</evidence>
<dbReference type="AlphaFoldDB" id="A0A0B0PVS6"/>
<accession>A0A0B0PVS6</accession>
<evidence type="ECO:0000313" key="2">
    <source>
        <dbReference type="Proteomes" id="UP000032142"/>
    </source>
</evidence>
<dbReference type="Proteomes" id="UP000032142">
    <property type="component" value="Unassembled WGS sequence"/>
</dbReference>
<protein>
    <submittedName>
        <fullName evidence="1">Uncharacterized protein</fullName>
    </submittedName>
</protein>
<dbReference type="EMBL" id="KN445361">
    <property type="protein sequence ID" value="KHG28544.1"/>
    <property type="molecule type" value="Genomic_DNA"/>
</dbReference>
<proteinExistence type="predicted"/>
<keyword evidence="2" id="KW-1185">Reference proteome</keyword>